<keyword evidence="10" id="KW-1185">Reference proteome</keyword>
<dbReference type="PANTHER" id="PTHR30429">
    <property type="entry name" value="D-METHIONINE-BINDING LIPOPROTEIN METQ"/>
    <property type="match status" value="1"/>
</dbReference>
<comment type="caution">
    <text evidence="9">The sequence shown here is derived from an EMBL/GenBank/DDBJ whole genome shotgun (WGS) entry which is preliminary data.</text>
</comment>
<dbReference type="Pfam" id="PF03180">
    <property type="entry name" value="Lipoprotein_9"/>
    <property type="match status" value="1"/>
</dbReference>
<dbReference type="Proteomes" id="UP000317430">
    <property type="component" value="Unassembled WGS sequence"/>
</dbReference>
<feature type="signal peptide" evidence="8">
    <location>
        <begin position="1"/>
        <end position="21"/>
    </location>
</feature>
<keyword evidence="3" id="KW-0472">Membrane</keyword>
<dbReference type="PROSITE" id="PS51257">
    <property type="entry name" value="PROKAR_LIPOPROTEIN"/>
    <property type="match status" value="1"/>
</dbReference>
<dbReference type="GO" id="GO:0016020">
    <property type="term" value="C:membrane"/>
    <property type="evidence" value="ECO:0007669"/>
    <property type="project" value="UniProtKB-SubCell"/>
</dbReference>
<proteinExistence type="inferred from homology"/>
<gene>
    <name evidence="9" type="ORF">FRX57_04375</name>
</gene>
<dbReference type="EMBL" id="VOHL01000002">
    <property type="protein sequence ID" value="TWS98171.1"/>
    <property type="molecule type" value="Genomic_DNA"/>
</dbReference>
<evidence type="ECO:0000256" key="1">
    <source>
        <dbReference type="ARBA" id="ARBA00004635"/>
    </source>
</evidence>
<dbReference type="PIRSF" id="PIRSF002854">
    <property type="entry name" value="MetQ"/>
    <property type="match status" value="1"/>
</dbReference>
<accession>A0A5C5SED3</accession>
<evidence type="ECO:0000256" key="7">
    <source>
        <dbReference type="PIRSR" id="PIRSR002854-1"/>
    </source>
</evidence>
<evidence type="ECO:0000256" key="4">
    <source>
        <dbReference type="ARBA" id="ARBA00023139"/>
    </source>
</evidence>
<protein>
    <recommendedName>
        <fullName evidence="6">Lipoprotein</fullName>
    </recommendedName>
</protein>
<dbReference type="PANTHER" id="PTHR30429:SF0">
    <property type="entry name" value="METHIONINE-BINDING LIPOPROTEIN METQ"/>
    <property type="match status" value="1"/>
</dbReference>
<evidence type="ECO:0000256" key="2">
    <source>
        <dbReference type="ARBA" id="ARBA00022729"/>
    </source>
</evidence>
<keyword evidence="2 8" id="KW-0732">Signal</keyword>
<reference evidence="9 10" key="1">
    <citation type="submission" date="2019-08" db="EMBL/GenBank/DDBJ databases">
        <authorList>
            <person name="Lei W."/>
        </authorList>
    </citation>
    <scope>NUCLEOTIDE SEQUENCE [LARGE SCALE GENOMIC DNA]</scope>
    <source>
        <strain evidence="9 10">CCUG 66496</strain>
    </source>
</reference>
<dbReference type="OrthoDB" id="9812878at2"/>
<comment type="similarity">
    <text evidence="6">Belongs to the nlpA lipoprotein family.</text>
</comment>
<evidence type="ECO:0000313" key="10">
    <source>
        <dbReference type="Proteomes" id="UP000317430"/>
    </source>
</evidence>
<evidence type="ECO:0000313" key="9">
    <source>
        <dbReference type="EMBL" id="TWS98171.1"/>
    </source>
</evidence>
<evidence type="ECO:0000256" key="5">
    <source>
        <dbReference type="ARBA" id="ARBA00023288"/>
    </source>
</evidence>
<comment type="subcellular location">
    <subcellularLocation>
        <location evidence="1">Membrane</location>
        <topology evidence="1">Lipid-anchor</topology>
    </subcellularLocation>
</comment>
<dbReference type="SUPFAM" id="SSF53850">
    <property type="entry name" value="Periplasmic binding protein-like II"/>
    <property type="match status" value="1"/>
</dbReference>
<evidence type="ECO:0000256" key="8">
    <source>
        <dbReference type="SAM" id="SignalP"/>
    </source>
</evidence>
<name>A0A5C5SED3_9STRE</name>
<organism evidence="9 10">
    <name type="scientific">Streptococcus cuniculipharyngis</name>
    <dbReference type="NCBI Taxonomy" id="1562651"/>
    <lineage>
        <taxon>Bacteria</taxon>
        <taxon>Bacillati</taxon>
        <taxon>Bacillota</taxon>
        <taxon>Bacilli</taxon>
        <taxon>Lactobacillales</taxon>
        <taxon>Streptococcaceae</taxon>
        <taxon>Streptococcus</taxon>
    </lineage>
</organism>
<dbReference type="Gene3D" id="3.40.190.10">
    <property type="entry name" value="Periplasmic binding protein-like II"/>
    <property type="match status" value="2"/>
</dbReference>
<dbReference type="RefSeq" id="WP_146567084.1">
    <property type="nucleotide sequence ID" value="NZ_VOHL01000002.1"/>
</dbReference>
<keyword evidence="5 6" id="KW-0449">Lipoprotein</keyword>
<evidence type="ECO:0000256" key="6">
    <source>
        <dbReference type="PIRNR" id="PIRNR002854"/>
    </source>
</evidence>
<feature type="chain" id="PRO_5022801565" description="Lipoprotein" evidence="8">
    <location>
        <begin position="22"/>
        <end position="285"/>
    </location>
</feature>
<evidence type="ECO:0000256" key="3">
    <source>
        <dbReference type="ARBA" id="ARBA00023136"/>
    </source>
</evidence>
<dbReference type="InterPro" id="IPR004872">
    <property type="entry name" value="Lipoprotein_NlpA"/>
</dbReference>
<sequence length="285" mass="31053">MKLKKILGIASLALVSGLVLAACGQKSAGSDDAKTVTVGVMTKTDSDEARWNKIQELLKDDGITLKYKEFTDYSQPNKALANGEVDINAFQHYNFLDNWNTENKGDLVAIAETYISPIHLFSGTDGSGKAKYKDVKELPDNATIAVPNDATNESRVLYVLQSAGLIKLNVSGKEFATVANITDNPKNLQIKEVDASQTARSLTSVDAAFVNNSYAVPAGIDYSTSLLKEEVNDNSKQWINILAAQKDWESSDKADSIKKIIEAYHTDDVKKVVDETSDGVDVPVW</sequence>
<keyword evidence="4" id="KW-0564">Palmitate</keyword>
<feature type="lipid moiety-binding region" description="S-diacylglycerol cysteine" evidence="7">
    <location>
        <position position="23"/>
    </location>
</feature>
<dbReference type="AlphaFoldDB" id="A0A5C5SED3"/>